<dbReference type="Proteomes" id="UP000323856">
    <property type="component" value="Unassembled WGS sequence"/>
</dbReference>
<reference evidence="1 2" key="1">
    <citation type="submission" date="2019-07" db="EMBL/GenBank/DDBJ databases">
        <title>Analysis of the biochemical properties, biological activity and biotechnological potential of siderophores and biosurfactants produced by Antarctic psychrotolerant bacteria.</title>
        <authorList>
            <person name="Styczynski M."/>
            <person name="Krucon T."/>
            <person name="Decewicz P."/>
            <person name="Dziewit L."/>
        </authorList>
    </citation>
    <scope>NUCLEOTIDE SEQUENCE [LARGE SCALE GENOMIC DNA]</scope>
    <source>
        <strain evidence="1 2">ANT_H27</strain>
    </source>
</reference>
<comment type="caution">
    <text evidence="1">The sequence shown here is derived from an EMBL/GenBank/DDBJ whole genome shotgun (WGS) entry which is preliminary data.</text>
</comment>
<proteinExistence type="predicted"/>
<accession>A0A5B0ELL5</accession>
<organism evidence="1 2">
    <name type="scientific">Paeniglutamicibacter gangotriensis</name>
    <dbReference type="NCBI Taxonomy" id="254787"/>
    <lineage>
        <taxon>Bacteria</taxon>
        <taxon>Bacillati</taxon>
        <taxon>Actinomycetota</taxon>
        <taxon>Actinomycetes</taxon>
        <taxon>Micrococcales</taxon>
        <taxon>Micrococcaceae</taxon>
        <taxon>Paeniglutamicibacter</taxon>
    </lineage>
</organism>
<sequence length="143" mass="15099">MSTKQHFGNAYGTLKVRENGESGSIYITIDSQGSCAGVGIEEAPALALAILEAAGIADKGFNESSDAEMAVAHLASHVGLERANAKEAADREALEVEALELFNALREANDNNLVDGFHDIPASYQGTWLAVAKTSRTLHGVTR</sequence>
<dbReference type="RefSeq" id="WP_149618453.1">
    <property type="nucleotide sequence ID" value="NZ_VOBL01000001.1"/>
</dbReference>
<evidence type="ECO:0000313" key="1">
    <source>
        <dbReference type="EMBL" id="KAA0979907.1"/>
    </source>
</evidence>
<dbReference type="AlphaFoldDB" id="A0A5B0ELL5"/>
<name>A0A5B0ELL5_9MICC</name>
<gene>
    <name evidence="1" type="ORF">FQ154_01740</name>
</gene>
<evidence type="ECO:0000313" key="2">
    <source>
        <dbReference type="Proteomes" id="UP000323856"/>
    </source>
</evidence>
<protein>
    <submittedName>
        <fullName evidence="1">Uncharacterized protein</fullName>
    </submittedName>
</protein>
<dbReference type="EMBL" id="VOBL01000001">
    <property type="protein sequence ID" value="KAA0979907.1"/>
    <property type="molecule type" value="Genomic_DNA"/>
</dbReference>